<sequence>LQRLLQTRAPVSRVVGVVDETAIFCFNESARPLHYAAELDTLVCMELENKHLKLFDVVSPCIPSLDALLKRIPAPVEEIALHFSPDLLFPEALATPYIFDHDGPSYLMVRGPLAAEGHPFTLPRSARA</sequence>
<reference evidence="1 2" key="1">
    <citation type="submission" date="2024-09" db="EMBL/GenBank/DDBJ databases">
        <authorList>
            <person name="D'Angelo T."/>
        </authorList>
    </citation>
    <scope>NUCLEOTIDE SEQUENCE [LARGE SCALE GENOMIC DNA]</scope>
    <source>
        <strain evidence="1">SAG AM-320-E07</strain>
    </source>
</reference>
<organism evidence="1 2">
    <name type="scientific">Eiseniibacteriota bacterium</name>
    <dbReference type="NCBI Taxonomy" id="2212470"/>
    <lineage>
        <taxon>Bacteria</taxon>
        <taxon>Candidatus Eiseniibacteriota</taxon>
    </lineage>
</organism>
<name>A0ABV6YJP3_UNCEI</name>
<dbReference type="Proteomes" id="UP001593833">
    <property type="component" value="Unassembled WGS sequence"/>
</dbReference>
<proteinExistence type="predicted"/>
<accession>A0ABV6YJP3</accession>
<evidence type="ECO:0000313" key="2">
    <source>
        <dbReference type="Proteomes" id="UP001593833"/>
    </source>
</evidence>
<comment type="caution">
    <text evidence="1">The sequence shown here is derived from an EMBL/GenBank/DDBJ whole genome shotgun (WGS) entry which is preliminary data.</text>
</comment>
<gene>
    <name evidence="1" type="ORF">ACFL6M_03055</name>
</gene>
<evidence type="ECO:0000313" key="1">
    <source>
        <dbReference type="EMBL" id="MFC1572557.1"/>
    </source>
</evidence>
<protein>
    <submittedName>
        <fullName evidence="1">GCN5-related N-acetyltransferase</fullName>
    </submittedName>
</protein>
<dbReference type="EMBL" id="JBHPKH010000020">
    <property type="protein sequence ID" value="MFC1572557.1"/>
    <property type="molecule type" value="Genomic_DNA"/>
</dbReference>
<keyword evidence="2" id="KW-1185">Reference proteome</keyword>
<feature type="non-terminal residue" evidence="1">
    <location>
        <position position="1"/>
    </location>
</feature>